<evidence type="ECO:0000256" key="6">
    <source>
        <dbReference type="ARBA" id="ARBA00023136"/>
    </source>
</evidence>
<dbReference type="GO" id="GO:0005765">
    <property type="term" value="C:lysosomal membrane"/>
    <property type="evidence" value="ECO:0007669"/>
    <property type="project" value="TreeGrafter"/>
</dbReference>
<reference evidence="7" key="1">
    <citation type="submission" date="2023-01" db="EMBL/GenBank/DDBJ databases">
        <title>Genome assembly of the deep-sea coral Lophelia pertusa.</title>
        <authorList>
            <person name="Herrera S."/>
            <person name="Cordes E."/>
        </authorList>
    </citation>
    <scope>NUCLEOTIDE SEQUENCE</scope>
    <source>
        <strain evidence="7">USNM1676648</strain>
        <tissue evidence="7">Polyp</tissue>
    </source>
</reference>
<evidence type="ECO:0000256" key="4">
    <source>
        <dbReference type="ARBA" id="ARBA00022989"/>
    </source>
</evidence>
<dbReference type="InterPro" id="IPR014743">
    <property type="entry name" value="Cl-channel_core"/>
</dbReference>
<gene>
    <name evidence="7" type="primary">CLCN6_5</name>
    <name evidence="7" type="ORF">OS493_040010</name>
</gene>
<dbReference type="PANTHER" id="PTHR11689:SF158">
    <property type="entry name" value="H(+)_CL(-) EXCHANGE TRANSPORTER 6"/>
    <property type="match status" value="1"/>
</dbReference>
<organism evidence="7 8">
    <name type="scientific">Desmophyllum pertusum</name>
    <dbReference type="NCBI Taxonomy" id="174260"/>
    <lineage>
        <taxon>Eukaryota</taxon>
        <taxon>Metazoa</taxon>
        <taxon>Cnidaria</taxon>
        <taxon>Anthozoa</taxon>
        <taxon>Hexacorallia</taxon>
        <taxon>Scleractinia</taxon>
        <taxon>Caryophylliina</taxon>
        <taxon>Caryophylliidae</taxon>
        <taxon>Desmophyllum</taxon>
    </lineage>
</organism>
<keyword evidence="4" id="KW-1133">Transmembrane helix</keyword>
<keyword evidence="5" id="KW-0129">CBS domain</keyword>
<evidence type="ECO:0000256" key="1">
    <source>
        <dbReference type="ARBA" id="ARBA00004141"/>
    </source>
</evidence>
<dbReference type="GO" id="GO:0015108">
    <property type="term" value="F:chloride transmembrane transporter activity"/>
    <property type="evidence" value="ECO:0007669"/>
    <property type="project" value="InterPro"/>
</dbReference>
<protein>
    <submittedName>
        <fullName evidence="7">Chloride transport protein 6</fullName>
    </submittedName>
</protein>
<evidence type="ECO:0000256" key="5">
    <source>
        <dbReference type="ARBA" id="ARBA00023122"/>
    </source>
</evidence>
<accession>A0A9W9Z7Y9</accession>
<dbReference type="EMBL" id="MU826623">
    <property type="protein sequence ID" value="KAJ7375623.1"/>
    <property type="molecule type" value="Genomic_DNA"/>
</dbReference>
<dbReference type="Gene3D" id="1.10.3080.10">
    <property type="entry name" value="Clc chloride channel"/>
    <property type="match status" value="1"/>
</dbReference>
<evidence type="ECO:0000256" key="3">
    <source>
        <dbReference type="ARBA" id="ARBA00022737"/>
    </source>
</evidence>
<comment type="caution">
    <text evidence="7">The sequence shown here is derived from an EMBL/GenBank/DDBJ whole genome shotgun (WGS) entry which is preliminary data.</text>
</comment>
<dbReference type="InterPro" id="IPR046342">
    <property type="entry name" value="CBS_dom_sf"/>
</dbReference>
<dbReference type="AlphaFoldDB" id="A0A9W9Z7Y9"/>
<keyword evidence="2" id="KW-0812">Transmembrane</keyword>
<dbReference type="SUPFAM" id="SSF81340">
    <property type="entry name" value="Clc chloride channel"/>
    <property type="match status" value="1"/>
</dbReference>
<sequence length="153" mass="17540">MTISLTVILIESTNEISYGLPIMITLMVAKWSGDLFNEGLYDIHVKLKNVPLLEWTAPQEMYRLKASDIMESCLSYIYPHTRIHSIVGILKTTAHNAFPVVTVDMNNPTGHPRKINYQDNLDSSKRAICSYNHLFQFNERTEAATAFSEWCRE</sequence>
<proteinExistence type="predicted"/>
<dbReference type="Proteomes" id="UP001163046">
    <property type="component" value="Unassembled WGS sequence"/>
</dbReference>
<name>A0A9W9Z7Y9_9CNID</name>
<evidence type="ECO:0000313" key="7">
    <source>
        <dbReference type="EMBL" id="KAJ7375623.1"/>
    </source>
</evidence>
<dbReference type="InterPro" id="IPR051280">
    <property type="entry name" value="Cl-channel/antiporter"/>
</dbReference>
<dbReference type="PRINTS" id="PR00762">
    <property type="entry name" value="CLCHANNEL"/>
</dbReference>
<dbReference type="OrthoDB" id="428525at2759"/>
<keyword evidence="8" id="KW-1185">Reference proteome</keyword>
<dbReference type="SUPFAM" id="SSF54631">
    <property type="entry name" value="CBS-domain pair"/>
    <property type="match status" value="1"/>
</dbReference>
<dbReference type="PANTHER" id="PTHR11689">
    <property type="entry name" value="CHLORIDE CHANNEL PROTEIN CLC FAMILY MEMBER"/>
    <property type="match status" value="1"/>
</dbReference>
<evidence type="ECO:0000313" key="8">
    <source>
        <dbReference type="Proteomes" id="UP001163046"/>
    </source>
</evidence>
<keyword evidence="6" id="KW-0472">Membrane</keyword>
<evidence type="ECO:0000256" key="2">
    <source>
        <dbReference type="ARBA" id="ARBA00022692"/>
    </source>
</evidence>
<keyword evidence="3" id="KW-0677">Repeat</keyword>
<dbReference type="InterPro" id="IPR001807">
    <property type="entry name" value="ClC"/>
</dbReference>
<comment type="subcellular location">
    <subcellularLocation>
        <location evidence="1">Membrane</location>
        <topology evidence="1">Multi-pass membrane protein</topology>
    </subcellularLocation>
</comment>